<sequence>MPVASSSVLLPSCSCCEGRPRSTSW</sequence>
<evidence type="ECO:0000313" key="1">
    <source>
        <dbReference type="EMBL" id="JAD62396.1"/>
    </source>
</evidence>
<reference evidence="1" key="2">
    <citation type="journal article" date="2015" name="Data Brief">
        <title>Shoot transcriptome of the giant reed, Arundo donax.</title>
        <authorList>
            <person name="Barrero R.A."/>
            <person name="Guerrero F.D."/>
            <person name="Moolhuijzen P."/>
            <person name="Goolsby J.A."/>
            <person name="Tidwell J."/>
            <person name="Bellgard S.E."/>
            <person name="Bellgard M.I."/>
        </authorList>
    </citation>
    <scope>NUCLEOTIDE SEQUENCE</scope>
    <source>
        <tissue evidence="1">Shoot tissue taken approximately 20 cm above the soil surface</tissue>
    </source>
</reference>
<proteinExistence type="predicted"/>
<accession>A0A0A9BGC3</accession>
<dbReference type="AlphaFoldDB" id="A0A0A9BGC3"/>
<dbReference type="EMBL" id="GBRH01235499">
    <property type="protein sequence ID" value="JAD62396.1"/>
    <property type="molecule type" value="Transcribed_RNA"/>
</dbReference>
<protein>
    <submittedName>
        <fullName evidence="1">Uncharacterized protein</fullName>
    </submittedName>
</protein>
<reference evidence="1" key="1">
    <citation type="submission" date="2014-09" db="EMBL/GenBank/DDBJ databases">
        <authorList>
            <person name="Magalhaes I.L.F."/>
            <person name="Oliveira U."/>
            <person name="Santos F.R."/>
            <person name="Vidigal T.H.D.A."/>
            <person name="Brescovit A.D."/>
            <person name="Santos A.J."/>
        </authorList>
    </citation>
    <scope>NUCLEOTIDE SEQUENCE</scope>
    <source>
        <tissue evidence="1">Shoot tissue taken approximately 20 cm above the soil surface</tissue>
    </source>
</reference>
<name>A0A0A9BGC3_ARUDO</name>
<organism evidence="1">
    <name type="scientific">Arundo donax</name>
    <name type="common">Giant reed</name>
    <name type="synonym">Donax arundinaceus</name>
    <dbReference type="NCBI Taxonomy" id="35708"/>
    <lineage>
        <taxon>Eukaryota</taxon>
        <taxon>Viridiplantae</taxon>
        <taxon>Streptophyta</taxon>
        <taxon>Embryophyta</taxon>
        <taxon>Tracheophyta</taxon>
        <taxon>Spermatophyta</taxon>
        <taxon>Magnoliopsida</taxon>
        <taxon>Liliopsida</taxon>
        <taxon>Poales</taxon>
        <taxon>Poaceae</taxon>
        <taxon>PACMAD clade</taxon>
        <taxon>Arundinoideae</taxon>
        <taxon>Arundineae</taxon>
        <taxon>Arundo</taxon>
    </lineage>
</organism>